<gene>
    <name evidence="2" type="ORF">HUJ06_005259</name>
</gene>
<reference evidence="2 3" key="1">
    <citation type="journal article" date="2020" name="Mol. Biol. Evol.">
        <title>Distinct Expression and Methylation Patterns for Genes with Different Fates following a Single Whole-Genome Duplication in Flowering Plants.</title>
        <authorList>
            <person name="Shi T."/>
            <person name="Rahmani R.S."/>
            <person name="Gugger P.F."/>
            <person name="Wang M."/>
            <person name="Li H."/>
            <person name="Zhang Y."/>
            <person name="Li Z."/>
            <person name="Wang Q."/>
            <person name="Van de Peer Y."/>
            <person name="Marchal K."/>
            <person name="Chen J."/>
        </authorList>
    </citation>
    <scope>NUCLEOTIDE SEQUENCE [LARGE SCALE GENOMIC DNA]</scope>
    <source>
        <tissue evidence="2">Leaf</tissue>
    </source>
</reference>
<keyword evidence="3" id="KW-1185">Reference proteome</keyword>
<comment type="caution">
    <text evidence="2">The sequence shown here is derived from an EMBL/GenBank/DDBJ whole genome shotgun (WGS) entry which is preliminary data.</text>
</comment>
<evidence type="ECO:0000256" key="1">
    <source>
        <dbReference type="ARBA" id="ARBA00022679"/>
    </source>
</evidence>
<dbReference type="Pfam" id="PF00201">
    <property type="entry name" value="UDPGT"/>
    <property type="match status" value="1"/>
</dbReference>
<accession>A0A822YT76</accession>
<organism evidence="2 3">
    <name type="scientific">Nelumbo nucifera</name>
    <name type="common">Sacred lotus</name>
    <dbReference type="NCBI Taxonomy" id="4432"/>
    <lineage>
        <taxon>Eukaryota</taxon>
        <taxon>Viridiplantae</taxon>
        <taxon>Streptophyta</taxon>
        <taxon>Embryophyta</taxon>
        <taxon>Tracheophyta</taxon>
        <taxon>Spermatophyta</taxon>
        <taxon>Magnoliopsida</taxon>
        <taxon>Proteales</taxon>
        <taxon>Nelumbonaceae</taxon>
        <taxon>Nelumbo</taxon>
    </lineage>
</organism>
<dbReference type="PANTHER" id="PTHR48045">
    <property type="entry name" value="UDP-GLYCOSYLTRANSFERASE 72B1"/>
    <property type="match status" value="1"/>
</dbReference>
<dbReference type="AlphaFoldDB" id="A0A822YT76"/>
<name>A0A822YT76_NELNU</name>
<dbReference type="EMBL" id="DUZY01000004">
    <property type="protein sequence ID" value="DAD34619.1"/>
    <property type="molecule type" value="Genomic_DNA"/>
</dbReference>
<dbReference type="GO" id="GO:0008194">
    <property type="term" value="F:UDP-glycosyltransferase activity"/>
    <property type="evidence" value="ECO:0007669"/>
    <property type="project" value="InterPro"/>
</dbReference>
<dbReference type="Gene3D" id="3.40.50.2000">
    <property type="entry name" value="Glycogen Phosphorylase B"/>
    <property type="match status" value="1"/>
</dbReference>
<sequence length="114" mass="12712">MSHCGWNSVLESICASVPILAWPMMADQHLNARMVVDEIGVGLRVLANNGSSVRGFVDSEMIEKMVKELIGGEDGERVRKKVKEMQKTARMAMEEGGSSWRTLDQLIDETCKRT</sequence>
<protein>
    <submittedName>
        <fullName evidence="2">Uncharacterized protein</fullName>
    </submittedName>
</protein>
<dbReference type="Proteomes" id="UP000607653">
    <property type="component" value="Unassembled WGS sequence"/>
</dbReference>
<dbReference type="SUPFAM" id="SSF53756">
    <property type="entry name" value="UDP-Glycosyltransferase/glycogen phosphorylase"/>
    <property type="match status" value="1"/>
</dbReference>
<dbReference type="InterPro" id="IPR002213">
    <property type="entry name" value="UDP_glucos_trans"/>
</dbReference>
<proteinExistence type="predicted"/>
<dbReference type="PANTHER" id="PTHR48045:SF34">
    <property type="entry name" value="ISOFLAVONE 7-O-GLUCOSYLTRANSFERASE 1-LIKE"/>
    <property type="match status" value="1"/>
</dbReference>
<dbReference type="FunFam" id="3.40.50.2000:FF:000431">
    <property type="entry name" value="UDP-glycosyltransferase 90A1"/>
    <property type="match status" value="1"/>
</dbReference>
<keyword evidence="1" id="KW-0808">Transferase</keyword>
<evidence type="ECO:0000313" key="3">
    <source>
        <dbReference type="Proteomes" id="UP000607653"/>
    </source>
</evidence>
<evidence type="ECO:0000313" key="2">
    <source>
        <dbReference type="EMBL" id="DAD34619.1"/>
    </source>
</evidence>